<dbReference type="EMBL" id="QMEB01000295">
    <property type="protein sequence ID" value="NMG22679.1"/>
    <property type="molecule type" value="Genomic_DNA"/>
</dbReference>
<dbReference type="Pfam" id="PF19583">
    <property type="entry name" value="ODP"/>
    <property type="match status" value="1"/>
</dbReference>
<keyword evidence="3" id="KW-1185">Reference proteome</keyword>
<dbReference type="PANTHER" id="PTHR43717">
    <property type="entry name" value="ANAEROBIC NITRIC OXIDE REDUCTASE FLAVORUBREDOXIN"/>
    <property type="match status" value="1"/>
</dbReference>
<accession>A0ABX1PDW5</accession>
<name>A0ABX1PDW5_9CYAN</name>
<organism evidence="2 3">
    <name type="scientific">Brasilonema bromeliae SPC951</name>
    <dbReference type="NCBI Taxonomy" id="385972"/>
    <lineage>
        <taxon>Bacteria</taxon>
        <taxon>Bacillati</taxon>
        <taxon>Cyanobacteriota</taxon>
        <taxon>Cyanophyceae</taxon>
        <taxon>Nostocales</taxon>
        <taxon>Scytonemataceae</taxon>
        <taxon>Brasilonema</taxon>
        <taxon>Bromeliae group (in: Brasilonema)</taxon>
    </lineage>
</organism>
<dbReference type="Proteomes" id="UP000718564">
    <property type="component" value="Unassembled WGS sequence"/>
</dbReference>
<dbReference type="PANTHER" id="PTHR43717:SF1">
    <property type="entry name" value="ANAEROBIC NITRIC OXIDE REDUCTASE FLAVORUBREDOXIN"/>
    <property type="match status" value="1"/>
</dbReference>
<dbReference type="Gene3D" id="3.60.15.10">
    <property type="entry name" value="Ribonuclease Z/Hydroxyacylglutathione hydrolase-like"/>
    <property type="match status" value="1"/>
</dbReference>
<dbReference type="SUPFAM" id="SSF56281">
    <property type="entry name" value="Metallo-hydrolase/oxidoreductase"/>
    <property type="match status" value="1"/>
</dbReference>
<reference evidence="2 3" key="1">
    <citation type="submission" date="2018-06" db="EMBL/GenBank/DDBJ databases">
        <title>Comparative genomics of Brasilonema spp. strains.</title>
        <authorList>
            <person name="Alvarenga D.O."/>
            <person name="Fiore M.F."/>
            <person name="Varani A.M."/>
        </authorList>
    </citation>
    <scope>NUCLEOTIDE SEQUENCE [LARGE SCALE GENOMIC DNA]</scope>
    <source>
        <strain evidence="2 3">SPC951</strain>
    </source>
</reference>
<dbReference type="InterPro" id="IPR036866">
    <property type="entry name" value="RibonucZ/Hydroxyglut_hydro"/>
</dbReference>
<evidence type="ECO:0000313" key="2">
    <source>
        <dbReference type="EMBL" id="NMG22679.1"/>
    </source>
</evidence>
<feature type="domain" description="ODP" evidence="1">
    <location>
        <begin position="26"/>
        <end position="210"/>
    </location>
</feature>
<dbReference type="RefSeq" id="WP_169157867.1">
    <property type="nucleotide sequence ID" value="NZ_CAWPJE010000299.1"/>
</dbReference>
<evidence type="ECO:0000259" key="1">
    <source>
        <dbReference type="Pfam" id="PF19583"/>
    </source>
</evidence>
<gene>
    <name evidence="2" type="ORF">DP116_25850</name>
</gene>
<sequence length="235" mass="26630">MFTRIDEILPKVFKISVSTNKNFVFSQFLILDECHMLIHTGHSKWFNAIYELVSSVCNPTEIRYVAFCHLEADECGALNQWLEVCPEAVPLVSPLNRANIDDIAIRKAHVLKNNKSVSLGSKNITLIETPHFPHGWEGCLFYEPQDCVLFCSDLAAHNGHFDTPLTNEDLTESVIKFQRQLGFMVEGKTFTRGIEAIKKLPIKYLATMHGSVIYGDSIVKMLHELQVNFGVPETF</sequence>
<protein>
    <recommendedName>
        <fullName evidence="1">ODP domain-containing protein</fullName>
    </recommendedName>
</protein>
<dbReference type="InterPro" id="IPR045761">
    <property type="entry name" value="ODP_dom"/>
</dbReference>
<evidence type="ECO:0000313" key="3">
    <source>
        <dbReference type="Proteomes" id="UP000718564"/>
    </source>
</evidence>
<proteinExistence type="predicted"/>
<comment type="caution">
    <text evidence="2">The sequence shown here is derived from an EMBL/GenBank/DDBJ whole genome shotgun (WGS) entry which is preliminary data.</text>
</comment>